<dbReference type="InterPro" id="IPR003339">
    <property type="entry name" value="ABC/ECF_trnsptr_transmembrane"/>
</dbReference>
<sequence length="265" mass="29768">MMQNFIIGQYVPTGSVIHRLDPRLKIMIVFFFVLVMFTADTWLSYSVLFGFAFLGASLTKIHPKLILLGLKPVWIIVAFTFILHLFLTREGEVLFSILGFNFYSTALYQGLAISARLLLLIFMTTLMTLTTTPIAITDAVEKILYPLSKIKVPVHEIALMMSISLRFIPTLIEETDKISKAQASRGLDISTGSLKDRTKAIIPLLIPLFISAFKRAEDLAIAMEARGYQGGEGRTKYRELRFSITDGIVTVLFLAVVAAFFWTNQ</sequence>
<comment type="similarity">
    <text evidence="2 9">Belongs to the energy-coupling factor EcfT family.</text>
</comment>
<dbReference type="InterPro" id="IPR024919">
    <property type="entry name" value="EcfT"/>
</dbReference>
<feature type="transmembrane region" description="Helical" evidence="9">
    <location>
        <begin position="26"/>
        <end position="53"/>
    </location>
</feature>
<keyword evidence="7 9" id="KW-1133">Transmembrane helix</keyword>
<comment type="subcellular location">
    <subcellularLocation>
        <location evidence="1 9">Cell membrane</location>
        <topology evidence="1 9">Multi-pass membrane protein</topology>
    </subcellularLocation>
</comment>
<keyword evidence="5 9" id="KW-1003">Cell membrane</keyword>
<comment type="subunit">
    <text evidence="9">Forms a stable energy-coupling factor (ECF) transporter complex composed of 2 membrane-embedded substrate-binding proteins (S component), 2 ATP-binding proteins (A component) and 2 transmembrane proteins (T component).</text>
</comment>
<organism evidence="10 11">
    <name type="scientific">Halalkalibacillus sediminis</name>
    <dbReference type="NCBI Taxonomy" id="2018042"/>
    <lineage>
        <taxon>Bacteria</taxon>
        <taxon>Bacillati</taxon>
        <taxon>Bacillota</taxon>
        <taxon>Bacilli</taxon>
        <taxon>Bacillales</taxon>
        <taxon>Bacillaceae</taxon>
        <taxon>Halalkalibacillus</taxon>
    </lineage>
</organism>
<keyword evidence="11" id="KW-1185">Reference proteome</keyword>
<comment type="function">
    <text evidence="9">Transmembrane (T) component of an energy-coupling factor (ECF) ABC-transporter complex. Unlike classic ABC transporters this ECF transporter provides the energy necessary to transport a number of different substrates.</text>
</comment>
<name>A0A2I0QQF8_9BACI</name>
<evidence type="ECO:0000256" key="3">
    <source>
        <dbReference type="ARBA" id="ARBA00014042"/>
    </source>
</evidence>
<evidence type="ECO:0000256" key="7">
    <source>
        <dbReference type="ARBA" id="ARBA00022989"/>
    </source>
</evidence>
<evidence type="ECO:0000256" key="1">
    <source>
        <dbReference type="ARBA" id="ARBA00004651"/>
    </source>
</evidence>
<dbReference type="Proteomes" id="UP000243524">
    <property type="component" value="Unassembled WGS sequence"/>
</dbReference>
<protein>
    <recommendedName>
        <fullName evidence="3 9">Energy-coupling factor transporter transmembrane protein EcfT</fullName>
        <shortName evidence="9">ECF transporter T component EcfT</shortName>
    </recommendedName>
</protein>
<dbReference type="PANTHER" id="PTHR33514:SF13">
    <property type="entry name" value="PROTEIN ABCI12, CHLOROPLASTIC"/>
    <property type="match status" value="1"/>
</dbReference>
<feature type="transmembrane region" description="Helical" evidence="9">
    <location>
        <begin position="118"/>
        <end position="140"/>
    </location>
</feature>
<evidence type="ECO:0000313" key="10">
    <source>
        <dbReference type="EMBL" id="PKR76565.1"/>
    </source>
</evidence>
<feature type="transmembrane region" description="Helical" evidence="9">
    <location>
        <begin position="93"/>
        <end position="111"/>
    </location>
</feature>
<evidence type="ECO:0000256" key="4">
    <source>
        <dbReference type="ARBA" id="ARBA00022448"/>
    </source>
</evidence>
<dbReference type="HAMAP" id="MF_01461">
    <property type="entry name" value="EcfT"/>
    <property type="match status" value="1"/>
</dbReference>
<dbReference type="CDD" id="cd16914">
    <property type="entry name" value="EcfT"/>
    <property type="match status" value="1"/>
</dbReference>
<reference evidence="10 11" key="1">
    <citation type="submission" date="2017-06" db="EMBL/GenBank/DDBJ databases">
        <title>the draft geome sequence of Illustriluteabacillus marina B3227.</title>
        <authorList>
            <person name="He R.-H."/>
            <person name="Du Z.-J."/>
        </authorList>
    </citation>
    <scope>NUCLEOTIDE SEQUENCE [LARGE SCALE GENOMIC DNA]</scope>
    <source>
        <strain evidence="10 11">B3227</strain>
    </source>
</reference>
<keyword evidence="8 9" id="KW-0472">Membrane</keyword>
<evidence type="ECO:0000313" key="11">
    <source>
        <dbReference type="Proteomes" id="UP000243524"/>
    </source>
</evidence>
<evidence type="ECO:0000256" key="6">
    <source>
        <dbReference type="ARBA" id="ARBA00022692"/>
    </source>
</evidence>
<feature type="transmembrane region" description="Helical" evidence="9">
    <location>
        <begin position="244"/>
        <end position="262"/>
    </location>
</feature>
<proteinExistence type="inferred from homology"/>
<dbReference type="AlphaFoldDB" id="A0A2I0QQF8"/>
<keyword evidence="4 9" id="KW-0813">Transport</keyword>
<comment type="caution">
    <text evidence="10">The sequence shown here is derived from an EMBL/GenBank/DDBJ whole genome shotgun (WGS) entry which is preliminary data.</text>
</comment>
<evidence type="ECO:0000256" key="5">
    <source>
        <dbReference type="ARBA" id="ARBA00022475"/>
    </source>
</evidence>
<gene>
    <name evidence="9" type="primary">ecfT</name>
    <name evidence="10" type="ORF">CEY16_14495</name>
</gene>
<dbReference type="RefSeq" id="WP_101332779.1">
    <property type="nucleotide sequence ID" value="NZ_PJNH01000005.1"/>
</dbReference>
<feature type="transmembrane region" description="Helical" evidence="9">
    <location>
        <begin position="65"/>
        <end position="87"/>
    </location>
</feature>
<evidence type="ECO:0000256" key="8">
    <source>
        <dbReference type="ARBA" id="ARBA00023136"/>
    </source>
</evidence>
<dbReference type="GO" id="GO:0005886">
    <property type="term" value="C:plasma membrane"/>
    <property type="evidence" value="ECO:0007669"/>
    <property type="project" value="UniProtKB-SubCell"/>
</dbReference>
<evidence type="ECO:0000256" key="9">
    <source>
        <dbReference type="HAMAP-Rule" id="MF_01461"/>
    </source>
</evidence>
<dbReference type="GO" id="GO:0022857">
    <property type="term" value="F:transmembrane transporter activity"/>
    <property type="evidence" value="ECO:0007669"/>
    <property type="project" value="UniProtKB-UniRule"/>
</dbReference>
<evidence type="ECO:0000256" key="2">
    <source>
        <dbReference type="ARBA" id="ARBA00005660"/>
    </source>
</evidence>
<dbReference type="PANTHER" id="PTHR33514">
    <property type="entry name" value="PROTEIN ABCI12, CHLOROPLASTIC"/>
    <property type="match status" value="1"/>
</dbReference>
<accession>A0A2I0QQF8</accession>
<dbReference type="OrthoDB" id="8075495at2"/>
<keyword evidence="6 9" id="KW-0812">Transmembrane</keyword>
<dbReference type="Pfam" id="PF02361">
    <property type="entry name" value="CbiQ"/>
    <property type="match status" value="1"/>
</dbReference>
<dbReference type="EMBL" id="PJNH01000005">
    <property type="protein sequence ID" value="PKR76565.1"/>
    <property type="molecule type" value="Genomic_DNA"/>
</dbReference>